<protein>
    <submittedName>
        <fullName evidence="3">F-box domain-containing protein</fullName>
    </submittedName>
</protein>
<evidence type="ECO:0000313" key="3">
    <source>
        <dbReference type="WBParaSite" id="SPAL_0001570400.1"/>
    </source>
</evidence>
<dbReference type="InterPro" id="IPR036047">
    <property type="entry name" value="F-box-like_dom_sf"/>
</dbReference>
<keyword evidence="2" id="KW-1185">Reference proteome</keyword>
<accession>A0A0N5CCV4</accession>
<evidence type="ECO:0000313" key="2">
    <source>
        <dbReference type="Proteomes" id="UP000046392"/>
    </source>
</evidence>
<reference evidence="3" key="1">
    <citation type="submission" date="2017-02" db="UniProtKB">
        <authorList>
            <consortium name="WormBaseParasite"/>
        </authorList>
    </citation>
    <scope>IDENTIFICATION</scope>
</reference>
<proteinExistence type="predicted"/>
<dbReference type="PROSITE" id="PS50181">
    <property type="entry name" value="FBOX"/>
    <property type="match status" value="1"/>
</dbReference>
<dbReference type="CDD" id="cd09917">
    <property type="entry name" value="F-box_SF"/>
    <property type="match status" value="1"/>
</dbReference>
<dbReference type="SUPFAM" id="SSF81383">
    <property type="entry name" value="F-box domain"/>
    <property type="match status" value="1"/>
</dbReference>
<name>A0A0N5CCV4_STREA</name>
<dbReference type="SMART" id="SM00256">
    <property type="entry name" value="FBOX"/>
    <property type="match status" value="1"/>
</dbReference>
<sequence>MDSSSDEKLSEAQNGIFTLPDDVFSLILPRLSWKDIRRLKRTSRGFYNVIHRNYHLINKRSVCCVQIKYDEDDERHPLILRMGFRSERRGDARVISHLYDEVVVLPTISILLNFFFQKTIHIQNGEELYRCLKMFDMRDLALLYVPVADNIDIFGILNKPFQKGTKIKSLEIAKLEEKDFTSFRTFVEKLSLINRITIEHVCVSTTEVKDIDWLLPLSSFTSFEYFYIFECHETRILTTDMFVKLLRNNPSLTFLRIGSVNIELLKNVFKEYFKVEQPRRTNNKCGSSEMSLGLYFDGEIEHLSGILRNCLSELENVEEAYECWVVHHHVVFGYSCSDKHEIKRFAELWDDRFCDRHWKDHHHNYDLYRF</sequence>
<organism evidence="2 3">
    <name type="scientific">Strongyloides papillosus</name>
    <name type="common">Intestinal threadworm</name>
    <dbReference type="NCBI Taxonomy" id="174720"/>
    <lineage>
        <taxon>Eukaryota</taxon>
        <taxon>Metazoa</taxon>
        <taxon>Ecdysozoa</taxon>
        <taxon>Nematoda</taxon>
        <taxon>Chromadorea</taxon>
        <taxon>Rhabditida</taxon>
        <taxon>Tylenchina</taxon>
        <taxon>Panagrolaimomorpha</taxon>
        <taxon>Strongyloidoidea</taxon>
        <taxon>Strongyloididae</taxon>
        <taxon>Strongyloides</taxon>
    </lineage>
</organism>
<dbReference type="Proteomes" id="UP000046392">
    <property type="component" value="Unplaced"/>
</dbReference>
<feature type="domain" description="F-box" evidence="1">
    <location>
        <begin position="13"/>
        <end position="60"/>
    </location>
</feature>
<evidence type="ECO:0000259" key="1">
    <source>
        <dbReference type="PROSITE" id="PS50181"/>
    </source>
</evidence>
<dbReference type="WBParaSite" id="SPAL_0001570400.1">
    <property type="protein sequence ID" value="SPAL_0001570400.1"/>
    <property type="gene ID" value="SPAL_0001570400"/>
</dbReference>
<dbReference type="AlphaFoldDB" id="A0A0N5CCV4"/>
<dbReference type="InterPro" id="IPR001810">
    <property type="entry name" value="F-box_dom"/>
</dbReference>